<dbReference type="GO" id="GO:0046052">
    <property type="term" value="P:UTP catabolic process"/>
    <property type="evidence" value="ECO:0007669"/>
    <property type="project" value="TreeGrafter"/>
</dbReference>
<dbReference type="InterPro" id="IPR048015">
    <property type="entry name" value="NTP-PPase_MazG-like_N"/>
</dbReference>
<dbReference type="OrthoDB" id="9808939at2"/>
<evidence type="ECO:0000259" key="2">
    <source>
        <dbReference type="Pfam" id="PF03819"/>
    </source>
</evidence>
<dbReference type="EMBL" id="MRWQ01000013">
    <property type="protein sequence ID" value="OKL35778.1"/>
    <property type="molecule type" value="Genomic_DNA"/>
</dbReference>
<proteinExistence type="predicted"/>
<evidence type="ECO:0000313" key="3">
    <source>
        <dbReference type="EMBL" id="OKL35778.1"/>
    </source>
</evidence>
<dbReference type="CDD" id="cd11528">
    <property type="entry name" value="NTP-PPase_MazG_Nterm"/>
    <property type="match status" value="1"/>
</dbReference>
<dbReference type="PIRSF" id="PIRSF002845">
    <property type="entry name" value="Ttrprl_mtas_MazG"/>
    <property type="match status" value="1"/>
</dbReference>
<dbReference type="PANTHER" id="PTHR30522">
    <property type="entry name" value="NUCLEOSIDE TRIPHOSPHATE PYROPHOSPHOHYDROLASE"/>
    <property type="match status" value="1"/>
</dbReference>
<dbReference type="InterPro" id="IPR035996">
    <property type="entry name" value="4pyrrol_Methylase_sf"/>
</dbReference>
<protein>
    <submittedName>
        <fullName evidence="3">Nucleoside triphosphate pyrophosphohydrolase</fullName>
    </submittedName>
</protein>
<keyword evidence="4" id="KW-1185">Reference proteome</keyword>
<dbReference type="InterPro" id="IPR011551">
    <property type="entry name" value="NTP_PyrPHydrolase_MazG"/>
</dbReference>
<dbReference type="GO" id="GO:0046047">
    <property type="term" value="P:TTP catabolic process"/>
    <property type="evidence" value="ECO:0007669"/>
    <property type="project" value="TreeGrafter"/>
</dbReference>
<feature type="domain" description="NTP pyrophosphohydrolase MazG-like" evidence="2">
    <location>
        <begin position="395"/>
        <end position="452"/>
    </location>
</feature>
<dbReference type="PANTHER" id="PTHR30522:SF0">
    <property type="entry name" value="NUCLEOSIDE TRIPHOSPHATE PYROPHOSPHOHYDROLASE"/>
    <property type="match status" value="1"/>
</dbReference>
<evidence type="ECO:0000259" key="1">
    <source>
        <dbReference type="Pfam" id="PF00590"/>
    </source>
</evidence>
<dbReference type="FunFam" id="1.10.287.1080:FF:000001">
    <property type="entry name" value="Nucleoside triphosphate pyrophosphohydrolase"/>
    <property type="match status" value="1"/>
</dbReference>
<dbReference type="GO" id="GO:0046061">
    <property type="term" value="P:dATP catabolic process"/>
    <property type="evidence" value="ECO:0007669"/>
    <property type="project" value="TreeGrafter"/>
</dbReference>
<dbReference type="Gene3D" id="1.10.287.1080">
    <property type="entry name" value="MazG-like"/>
    <property type="match status" value="2"/>
</dbReference>
<organism evidence="3 4">
    <name type="scientific">Domibacillus mangrovi</name>
    <dbReference type="NCBI Taxonomy" id="1714354"/>
    <lineage>
        <taxon>Bacteria</taxon>
        <taxon>Bacillati</taxon>
        <taxon>Bacillota</taxon>
        <taxon>Bacilli</taxon>
        <taxon>Bacillales</taxon>
        <taxon>Bacillaceae</taxon>
        <taxon>Domibacillus</taxon>
    </lineage>
</organism>
<dbReference type="GO" id="GO:0008168">
    <property type="term" value="F:methyltransferase activity"/>
    <property type="evidence" value="ECO:0007669"/>
    <property type="project" value="InterPro"/>
</dbReference>
<dbReference type="GO" id="GO:0046076">
    <property type="term" value="P:dTTP catabolic process"/>
    <property type="evidence" value="ECO:0007669"/>
    <property type="project" value="TreeGrafter"/>
</dbReference>
<comment type="caution">
    <text evidence="3">The sequence shown here is derived from an EMBL/GenBank/DDBJ whole genome shotgun (WGS) entry which is preliminary data.</text>
</comment>
<dbReference type="GO" id="GO:0006203">
    <property type="term" value="P:dGTP catabolic process"/>
    <property type="evidence" value="ECO:0007669"/>
    <property type="project" value="TreeGrafter"/>
</dbReference>
<dbReference type="GO" id="GO:0046081">
    <property type="term" value="P:dUTP catabolic process"/>
    <property type="evidence" value="ECO:0007669"/>
    <property type="project" value="TreeGrafter"/>
</dbReference>
<gene>
    <name evidence="3" type="ORF">BLL40_13605</name>
</gene>
<evidence type="ECO:0000313" key="4">
    <source>
        <dbReference type="Proteomes" id="UP000186524"/>
    </source>
</evidence>
<dbReference type="Gene3D" id="3.40.1010.10">
    <property type="entry name" value="Cobalt-precorrin-4 Transmethylase, Domain 1"/>
    <property type="match status" value="1"/>
</dbReference>
<dbReference type="STRING" id="1714354.BLL40_13605"/>
<sequence length="489" mass="55687">MKKKITIVGLGAADLDQMPLGVYRLLKKSNTVWLRTMDHPVVSVLQQEGVQFKSFDTVYERHDRFEDVYEEIVELLLEASKDEPVLYAVPGHPMAAEKTVQLLLERKRSGEVDVVIAGGQSFLDALFASIEIDPADGFQLLDGTALNRDDIHIFGHVIIAQVYDSFVASDVKLTLMEKYPDDHEVTVITAAGSEQEVLKKMPLYELDRNMEVNNLTSVYVPPVQKEEDTYREFSVLREIIARLRAPDGGCPWDLKQTHSSLKKYLIEEAYELFEAIDDKDDDAMIGELGDVLLQVLLHAQIGEDEGMFTIEDIIESTSSKMIRRHPHVFGDKRAETADDVKANWQEIKAAEKGYKRARLLDGIPKGLPALLEAYDIQKEAAKVGFDWSEASGAIEKVKEEWTEFLVETETGDAAHLREEFGDVLFSFINVARFYDIHPEEALAGINIKFRRRFSYIEDRVIESGRPFTDFTLDELDSFWDEAKKEERDR</sequence>
<dbReference type="InterPro" id="IPR014777">
    <property type="entry name" value="4pyrrole_Mease_sub1"/>
</dbReference>
<dbReference type="RefSeq" id="WP_073712423.1">
    <property type="nucleotide sequence ID" value="NZ_MRWQ01000013.1"/>
</dbReference>
<dbReference type="NCBIfam" id="NF007113">
    <property type="entry name" value="PRK09562.1"/>
    <property type="match status" value="1"/>
</dbReference>
<dbReference type="GO" id="GO:0006950">
    <property type="term" value="P:response to stress"/>
    <property type="evidence" value="ECO:0007669"/>
    <property type="project" value="UniProtKB-ARBA"/>
</dbReference>
<dbReference type="Proteomes" id="UP000186524">
    <property type="component" value="Unassembled WGS sequence"/>
</dbReference>
<dbReference type="InterPro" id="IPR000878">
    <property type="entry name" value="4pyrrol_Mease"/>
</dbReference>
<dbReference type="Pfam" id="PF00590">
    <property type="entry name" value="TP_methylase"/>
    <property type="match status" value="1"/>
</dbReference>
<feature type="domain" description="NTP pyrophosphohydrolase MazG-like" evidence="2">
    <location>
        <begin position="256"/>
        <end position="329"/>
    </location>
</feature>
<name>A0A1Q5P0S6_9BACI</name>
<dbReference type="CDD" id="cd11529">
    <property type="entry name" value="NTP-PPase_MazG_Cterm"/>
    <property type="match status" value="1"/>
</dbReference>
<dbReference type="InterPro" id="IPR004518">
    <property type="entry name" value="MazG-like_dom"/>
</dbReference>
<feature type="domain" description="Tetrapyrrole methylase" evidence="1">
    <location>
        <begin position="4"/>
        <end position="207"/>
    </location>
</feature>
<dbReference type="InterPro" id="IPR035013">
    <property type="entry name" value="YabN_N"/>
</dbReference>
<keyword evidence="3" id="KW-0378">Hydrolase</keyword>
<dbReference type="Pfam" id="PF03819">
    <property type="entry name" value="MazG"/>
    <property type="match status" value="2"/>
</dbReference>
<dbReference type="GO" id="GO:0047429">
    <property type="term" value="F:nucleoside triphosphate diphosphatase activity"/>
    <property type="evidence" value="ECO:0007669"/>
    <property type="project" value="InterPro"/>
</dbReference>
<dbReference type="SUPFAM" id="SSF101386">
    <property type="entry name" value="all-alpha NTP pyrophosphatases"/>
    <property type="match status" value="2"/>
</dbReference>
<accession>A0A1Q5P0S6</accession>
<reference evidence="3 4" key="1">
    <citation type="submission" date="2016-12" db="EMBL/GenBank/DDBJ databases">
        <title>Domibacillus sp. SAOS 44 whole genome sequencing.</title>
        <authorList>
            <person name="Verma A."/>
            <person name="Krishnamurthi S."/>
        </authorList>
    </citation>
    <scope>NUCLEOTIDE SEQUENCE [LARGE SCALE GENOMIC DNA]</scope>
    <source>
        <strain evidence="3 4">SAOS 44</strain>
    </source>
</reference>
<dbReference type="NCBIfam" id="TIGR00444">
    <property type="entry name" value="mazG"/>
    <property type="match status" value="1"/>
</dbReference>
<dbReference type="AlphaFoldDB" id="A0A1Q5P0S6"/>
<dbReference type="SUPFAM" id="SSF53790">
    <property type="entry name" value="Tetrapyrrole methylase"/>
    <property type="match status" value="1"/>
</dbReference>
<dbReference type="FunFam" id="1.10.287.1080:FF:000003">
    <property type="entry name" value="Nucleoside triphosphate pyrophosphohydrolase"/>
    <property type="match status" value="1"/>
</dbReference>
<dbReference type="CDD" id="cd11723">
    <property type="entry name" value="YabN_N_like"/>
    <property type="match status" value="1"/>
</dbReference>
<dbReference type="InterPro" id="IPR048011">
    <property type="entry name" value="NTP-PPase_MazG-like_C"/>
</dbReference>
<dbReference type="FunFam" id="3.40.1010.10:FF:000008">
    <property type="entry name" value="Similar to nucleoside triphosphate pyrophosphohydrolase, MazG"/>
    <property type="match status" value="1"/>
</dbReference>
<dbReference type="InterPro" id="IPR024180">
    <property type="entry name" value="Tetrapyrrole_Mease/MazG_pred"/>
</dbReference>